<dbReference type="InterPro" id="IPR029058">
    <property type="entry name" value="AB_hydrolase_fold"/>
</dbReference>
<dbReference type="Gene3D" id="3.40.50.1820">
    <property type="entry name" value="alpha/beta hydrolase"/>
    <property type="match status" value="1"/>
</dbReference>
<dbReference type="EMBL" id="PDWK01000030">
    <property type="protein sequence ID" value="KAF1688973.1"/>
    <property type="molecule type" value="Genomic_DNA"/>
</dbReference>
<dbReference type="SUPFAM" id="SSF53474">
    <property type="entry name" value="alpha/beta-Hydrolases"/>
    <property type="match status" value="1"/>
</dbReference>
<feature type="region of interest" description="Disordered" evidence="1">
    <location>
        <begin position="1"/>
        <end position="20"/>
    </location>
</feature>
<dbReference type="Proteomes" id="UP000717981">
    <property type="component" value="Unassembled WGS sequence"/>
</dbReference>
<evidence type="ECO:0000259" key="2">
    <source>
        <dbReference type="Pfam" id="PF01738"/>
    </source>
</evidence>
<dbReference type="PANTHER" id="PTHR46623">
    <property type="entry name" value="CARBOXYMETHYLENEBUTENOLIDASE-RELATED"/>
    <property type="match status" value="1"/>
</dbReference>
<organism evidence="3 4">
    <name type="scientific">Pseudoxanthomonas taiwanensis</name>
    <dbReference type="NCBI Taxonomy" id="176598"/>
    <lineage>
        <taxon>Bacteria</taxon>
        <taxon>Pseudomonadati</taxon>
        <taxon>Pseudomonadota</taxon>
        <taxon>Gammaproteobacteria</taxon>
        <taxon>Lysobacterales</taxon>
        <taxon>Lysobacteraceae</taxon>
        <taxon>Pseudoxanthomonas</taxon>
    </lineage>
</organism>
<proteinExistence type="predicted"/>
<protein>
    <submittedName>
        <fullName evidence="3">Carboxymethylenebutenolidase</fullName>
    </submittedName>
</protein>
<evidence type="ECO:0000313" key="4">
    <source>
        <dbReference type="Proteomes" id="UP000717981"/>
    </source>
</evidence>
<dbReference type="RefSeq" id="WP_162124426.1">
    <property type="nucleotide sequence ID" value="NZ_PDWK01000030.1"/>
</dbReference>
<accession>A0A921P270</accession>
<dbReference type="AlphaFoldDB" id="A0A921P270"/>
<dbReference type="InterPro" id="IPR002925">
    <property type="entry name" value="Dienelactn_hydro"/>
</dbReference>
<evidence type="ECO:0000256" key="1">
    <source>
        <dbReference type="SAM" id="MobiDB-lite"/>
    </source>
</evidence>
<keyword evidence="4" id="KW-1185">Reference proteome</keyword>
<dbReference type="Pfam" id="PF01738">
    <property type="entry name" value="DLH"/>
    <property type="match status" value="1"/>
</dbReference>
<comment type="caution">
    <text evidence="3">The sequence shown here is derived from an EMBL/GenBank/DDBJ whole genome shotgun (WGS) entry which is preliminary data.</text>
</comment>
<dbReference type="GO" id="GO:0016787">
    <property type="term" value="F:hydrolase activity"/>
    <property type="evidence" value="ECO:0007669"/>
    <property type="project" value="InterPro"/>
</dbReference>
<reference evidence="3" key="1">
    <citation type="submission" date="2017-10" db="EMBL/GenBank/DDBJ databases">
        <title>Whole genome sequencing of members of genus Pseudoxanthomonas.</title>
        <authorList>
            <person name="Kumar S."/>
            <person name="Bansal K."/>
            <person name="Kaur A."/>
            <person name="Patil P."/>
            <person name="Sharma S."/>
            <person name="Patil P.B."/>
        </authorList>
    </citation>
    <scope>NUCLEOTIDE SEQUENCE</scope>
    <source>
        <strain evidence="3">DSM 22914</strain>
    </source>
</reference>
<dbReference type="OrthoDB" id="9787933at2"/>
<feature type="domain" description="Dienelactone hydrolase" evidence="2">
    <location>
        <begin position="15"/>
        <end position="234"/>
    </location>
</feature>
<dbReference type="PANTHER" id="PTHR46623:SF6">
    <property type="entry name" value="ALPHA_BETA-HYDROLASES SUPERFAMILY PROTEIN"/>
    <property type="match status" value="1"/>
</dbReference>
<evidence type="ECO:0000313" key="3">
    <source>
        <dbReference type="EMBL" id="KAF1688973.1"/>
    </source>
</evidence>
<dbReference type="InterPro" id="IPR051049">
    <property type="entry name" value="Dienelactone_hydrolase-like"/>
</dbReference>
<gene>
    <name evidence="3" type="ORF">CR938_07570</name>
</gene>
<sequence>MGQWTELETPAGSVAAWQADPPGTPRGGLVVIQEIFGVNPHIRAVADGYAAEGYVVLAPAFFDPVERGVELGYGEDGFARGRALVQELGTARALAILQAAAERLRADLAARQAPTAVGTVGYCWGGSMALLAALRLGLPSVSYYGARNLALLDECEREDPRLVAEPKAMVMFHFGEQDPSIPAEAVAAHRQRLPQMPLFVYPAGHAFNRDVDPRAYHEPSARLARERSLEFLAARLGAAA</sequence>
<name>A0A921P270_9GAMM</name>